<dbReference type="InterPro" id="IPR008969">
    <property type="entry name" value="CarboxyPept-like_regulatory"/>
</dbReference>
<keyword evidence="9 10" id="KW-0998">Cell outer membrane</keyword>
<evidence type="ECO:0000256" key="5">
    <source>
        <dbReference type="ARBA" id="ARBA00022692"/>
    </source>
</evidence>
<evidence type="ECO:0000256" key="7">
    <source>
        <dbReference type="ARBA" id="ARBA00023077"/>
    </source>
</evidence>
<evidence type="ECO:0000313" key="13">
    <source>
        <dbReference type="EMBL" id="MBB4623102.1"/>
    </source>
</evidence>
<evidence type="ECO:0000256" key="6">
    <source>
        <dbReference type="ARBA" id="ARBA00023004"/>
    </source>
</evidence>
<keyword evidence="7 11" id="KW-0798">TonB box</keyword>
<comment type="subcellular location">
    <subcellularLocation>
        <location evidence="1 10">Cell outer membrane</location>
        <topology evidence="1 10">Multi-pass membrane protein</topology>
    </subcellularLocation>
</comment>
<dbReference type="InterPro" id="IPR023997">
    <property type="entry name" value="TonB-dep_OMP_SusC/RagA_CS"/>
</dbReference>
<evidence type="ECO:0000256" key="1">
    <source>
        <dbReference type="ARBA" id="ARBA00004571"/>
    </source>
</evidence>
<dbReference type="SUPFAM" id="SSF49464">
    <property type="entry name" value="Carboxypeptidase regulatory domain-like"/>
    <property type="match status" value="1"/>
</dbReference>
<dbReference type="Pfam" id="PF07660">
    <property type="entry name" value="STN"/>
    <property type="match status" value="1"/>
</dbReference>
<dbReference type="Gene3D" id="2.40.170.20">
    <property type="entry name" value="TonB-dependent receptor, beta-barrel domain"/>
    <property type="match status" value="1"/>
</dbReference>
<proteinExistence type="inferred from homology"/>
<dbReference type="InterPro" id="IPR000531">
    <property type="entry name" value="Beta-barrel_TonB"/>
</dbReference>
<reference evidence="13 14" key="1">
    <citation type="submission" date="2020-08" db="EMBL/GenBank/DDBJ databases">
        <title>Genomic Encyclopedia of Type Strains, Phase IV (KMG-IV): sequencing the most valuable type-strain genomes for metagenomic binning, comparative biology and taxonomic classification.</title>
        <authorList>
            <person name="Goeker M."/>
        </authorList>
    </citation>
    <scope>NUCLEOTIDE SEQUENCE [LARGE SCALE GENOMIC DNA]</scope>
    <source>
        <strain evidence="13 14">DSM 102983</strain>
    </source>
</reference>
<dbReference type="Pfam" id="PF07715">
    <property type="entry name" value="Plug"/>
    <property type="match status" value="1"/>
</dbReference>
<dbReference type="PROSITE" id="PS52016">
    <property type="entry name" value="TONB_DEPENDENT_REC_3"/>
    <property type="match status" value="1"/>
</dbReference>
<dbReference type="Proteomes" id="UP000533637">
    <property type="component" value="Unassembled WGS sequence"/>
</dbReference>
<dbReference type="InterPro" id="IPR036942">
    <property type="entry name" value="Beta-barrel_TonB_sf"/>
</dbReference>
<keyword evidence="3 10" id="KW-1134">Transmembrane beta strand</keyword>
<dbReference type="SMART" id="SM00965">
    <property type="entry name" value="STN"/>
    <property type="match status" value="1"/>
</dbReference>
<evidence type="ECO:0000256" key="2">
    <source>
        <dbReference type="ARBA" id="ARBA00022448"/>
    </source>
</evidence>
<gene>
    <name evidence="13" type="ORF">GGQ57_003011</name>
</gene>
<dbReference type="SUPFAM" id="SSF56935">
    <property type="entry name" value="Porins"/>
    <property type="match status" value="1"/>
</dbReference>
<dbReference type="RefSeq" id="WP_229801202.1">
    <property type="nucleotide sequence ID" value="NZ_BMPB01000024.1"/>
</dbReference>
<sequence>MNITGQDITLAKVFEEIENQTKLSVAYSESTIDKHHRVSVDIRNKPVDQAMDVILSGTGTTFSIEGKKILIKPVPVIQQETKKVVTGTVTDEFGEPVIGANVVEKGTSNGTVTDIDGNFTLQISGNSVLQVSYIGYMPSEISTKNREQVKVNLKEDSQTLDEVVVVGFGTQKKANLTGAVGSVNMDKVLGDRPVTGLGSALQGAIPGFTASTSAAPGGENKWNIRGLESITGGAPLILVDNVVFNDLYLLNPADIESVSVLKDASSAAIYGARASFGVILITTKKAKKNETLTINYNNNFAVSKVMNILEPASPADFIRTLQEGGYTSIWSGQNLETYMGLLSEYNGNPSAYPAGWTEVNGTKYFLRENSVMKDMFEPAWKQTHNISAQGGSERIKYRLSLGYTDENGILVTNKDAFTRTNVTGYVSGDITSWLTTSLDISYNNGNKTYPFMDGSSELGNLWKTNLPSYHPTGSLPYGTDGEEYLVMTPANVIRQTDKKRTVTDNTRILSRSVLKPFDGFEAVLEYSYQASFQDIESYANYFEMHQGLAESIKPSTSTTPFTQERKTTKYTTINAFATYNKTFINTHNISALAGFNQEKSDYRYLYSQAYNMISNELPSLSGSDGVTPPKTKDDYTEYALRSGFFRASYNYMQRYFVEVNGRYDLSSKFPKDYRGGFFPSVSAGWSIVNEPFMEKASSFLSALKLRGSYGTLGNQNISAYSYYPTMSVSNAPWIYGNNVPKTLEAPGMVRANFTWEKVESVNGGLDFGFLNNRLTGSFDIYRRNTIGMLGPSEEFPSVAGAKAPLQNAADLKSKGWELSLSWRDRIGKVDYGVAFNLYDSRSYITRYKNDTGLFYDRNEAQDGKRYRIGMEIGEIWGYVTDGFYTADDFMDNGALKEGVVRINGVTSHVGDIKYKNLRDDENSVNVIDTGDNTADNPGDRKIIGNSQARLQYGLNGYANWKGFGLSFILQGVGKRDAWIGGEITFPMSNQYGTVYKHQVGQIWTEDNPNAFYGRIYENAGSSQGANQRISDKFLYNAAYLRVKNITFSYTVPDKYLHAIRLKNLKAFVSGENLFTFDHLPTGIDPENLSWNYPYSRTISFGINFNL</sequence>
<keyword evidence="2 10" id="KW-0813">Transport</keyword>
<dbReference type="InterPro" id="IPR023996">
    <property type="entry name" value="TonB-dep_OMP_SusC/RagA"/>
</dbReference>
<evidence type="ECO:0000256" key="4">
    <source>
        <dbReference type="ARBA" id="ARBA00022496"/>
    </source>
</evidence>
<protein>
    <submittedName>
        <fullName evidence="13">TonB-linked SusC/RagA family outer membrane protein</fullName>
    </submittedName>
</protein>
<evidence type="ECO:0000313" key="14">
    <source>
        <dbReference type="Proteomes" id="UP000533637"/>
    </source>
</evidence>
<comment type="similarity">
    <text evidence="10 11">Belongs to the TonB-dependent receptor family.</text>
</comment>
<dbReference type="Pfam" id="PF00593">
    <property type="entry name" value="TonB_dep_Rec_b-barrel"/>
    <property type="match status" value="1"/>
</dbReference>
<evidence type="ECO:0000256" key="10">
    <source>
        <dbReference type="PROSITE-ProRule" id="PRU01360"/>
    </source>
</evidence>
<keyword evidence="6" id="KW-0408">Iron</keyword>
<dbReference type="InterPro" id="IPR011662">
    <property type="entry name" value="Secretin/TonB_short_N"/>
</dbReference>
<evidence type="ECO:0000256" key="8">
    <source>
        <dbReference type="ARBA" id="ARBA00023136"/>
    </source>
</evidence>
<keyword evidence="8 10" id="KW-0472">Membrane</keyword>
<dbReference type="Gene3D" id="2.170.130.10">
    <property type="entry name" value="TonB-dependent receptor, plug domain"/>
    <property type="match status" value="1"/>
</dbReference>
<keyword evidence="14" id="KW-1185">Reference proteome</keyword>
<evidence type="ECO:0000256" key="3">
    <source>
        <dbReference type="ARBA" id="ARBA00022452"/>
    </source>
</evidence>
<dbReference type="InterPro" id="IPR037066">
    <property type="entry name" value="Plug_dom_sf"/>
</dbReference>
<feature type="domain" description="Secretin/TonB short N-terminal" evidence="12">
    <location>
        <begin position="23"/>
        <end position="74"/>
    </location>
</feature>
<comment type="caution">
    <text evidence="13">The sequence shown here is derived from an EMBL/GenBank/DDBJ whole genome shotgun (WGS) entry which is preliminary data.</text>
</comment>
<keyword evidence="4" id="KW-0406">Ion transport</keyword>
<dbReference type="Pfam" id="PF13715">
    <property type="entry name" value="CarbopepD_reg_2"/>
    <property type="match status" value="1"/>
</dbReference>
<dbReference type="NCBIfam" id="TIGR04056">
    <property type="entry name" value="OMP_RagA_SusC"/>
    <property type="match status" value="1"/>
</dbReference>
<dbReference type="InterPro" id="IPR012910">
    <property type="entry name" value="Plug_dom"/>
</dbReference>
<dbReference type="InterPro" id="IPR039426">
    <property type="entry name" value="TonB-dep_rcpt-like"/>
</dbReference>
<keyword evidence="5 10" id="KW-0812">Transmembrane</keyword>
<evidence type="ECO:0000256" key="9">
    <source>
        <dbReference type="ARBA" id="ARBA00023237"/>
    </source>
</evidence>
<evidence type="ECO:0000259" key="12">
    <source>
        <dbReference type="SMART" id="SM00965"/>
    </source>
</evidence>
<dbReference type="Gene3D" id="2.60.40.1120">
    <property type="entry name" value="Carboxypeptidase-like, regulatory domain"/>
    <property type="match status" value="1"/>
</dbReference>
<organism evidence="13 14">
    <name type="scientific">Parabacteroides faecis</name>
    <dbReference type="NCBI Taxonomy" id="1217282"/>
    <lineage>
        <taxon>Bacteria</taxon>
        <taxon>Pseudomonadati</taxon>
        <taxon>Bacteroidota</taxon>
        <taxon>Bacteroidia</taxon>
        <taxon>Bacteroidales</taxon>
        <taxon>Tannerellaceae</taxon>
        <taxon>Parabacteroides</taxon>
    </lineage>
</organism>
<keyword evidence="4" id="KW-0410">Iron transport</keyword>
<dbReference type="EMBL" id="JACHOC010000005">
    <property type="protein sequence ID" value="MBB4623102.1"/>
    <property type="molecule type" value="Genomic_DNA"/>
</dbReference>
<accession>A0ABR6KNM7</accession>
<name>A0ABR6KNM7_9BACT</name>
<evidence type="ECO:0000256" key="11">
    <source>
        <dbReference type="RuleBase" id="RU003357"/>
    </source>
</evidence>
<dbReference type="NCBIfam" id="TIGR04057">
    <property type="entry name" value="SusC_RagA_signa"/>
    <property type="match status" value="1"/>
</dbReference>